<name>D4BH00_9ENTR</name>
<evidence type="ECO:0000313" key="2">
    <source>
        <dbReference type="Proteomes" id="UP000003880"/>
    </source>
</evidence>
<gene>
    <name evidence="1" type="ORF">CIT292_09807</name>
</gene>
<dbReference type="HOGENOM" id="CLU_3307024_0_0_6"/>
<dbReference type="EMBL" id="ABWL02000021">
    <property type="protein sequence ID" value="EFE06750.1"/>
    <property type="molecule type" value="Genomic_DNA"/>
</dbReference>
<proteinExistence type="predicted"/>
<dbReference type="AlphaFoldDB" id="D4BH00"/>
<protein>
    <submittedName>
        <fullName evidence="1">Uncharacterized protein</fullName>
    </submittedName>
</protein>
<accession>D4BH00</accession>
<comment type="caution">
    <text evidence="1">The sequence shown here is derived from an EMBL/GenBank/DDBJ whole genome shotgun (WGS) entry which is preliminary data.</text>
</comment>
<sequence length="39" mass="4601">MLIFVFINYITQYHSRCSLKGGVYIPNLLSGRNYYVFIP</sequence>
<evidence type="ECO:0000313" key="1">
    <source>
        <dbReference type="EMBL" id="EFE06750.1"/>
    </source>
</evidence>
<reference evidence="1 2" key="1">
    <citation type="submission" date="2010-02" db="EMBL/GenBank/DDBJ databases">
        <authorList>
            <person name="Weinstock G."/>
            <person name="Sodergren E."/>
            <person name="Clifton S."/>
            <person name="Fulton L."/>
            <person name="Fulton B."/>
            <person name="Courtney L."/>
            <person name="Fronick C."/>
            <person name="Harrison M."/>
            <person name="Strong C."/>
            <person name="Farmer C."/>
            <person name="Delahaunty K."/>
            <person name="Markovic C."/>
            <person name="Hall O."/>
            <person name="Minx P."/>
            <person name="Tomlinson C."/>
            <person name="Mitreva M."/>
            <person name="Nelson J."/>
            <person name="Hou S."/>
            <person name="Wollam A."/>
            <person name="Pepin K.H."/>
            <person name="Johnson M."/>
            <person name="Bhonagiri V."/>
            <person name="Zhang X."/>
            <person name="Suruliraj S."/>
            <person name="Warren W."/>
            <person name="Chinwalla A."/>
            <person name="Mardis E.R."/>
            <person name="Wilson R.K."/>
        </authorList>
    </citation>
    <scope>NUCLEOTIDE SEQUENCE [LARGE SCALE GENOMIC DNA]</scope>
    <source>
        <strain evidence="1 2">ATCC 29220</strain>
    </source>
</reference>
<organism evidence="1 2">
    <name type="scientific">Citrobacter youngae ATCC 29220</name>
    <dbReference type="NCBI Taxonomy" id="500640"/>
    <lineage>
        <taxon>Bacteria</taxon>
        <taxon>Pseudomonadati</taxon>
        <taxon>Pseudomonadota</taxon>
        <taxon>Gammaproteobacteria</taxon>
        <taxon>Enterobacterales</taxon>
        <taxon>Enterobacteriaceae</taxon>
        <taxon>Citrobacter</taxon>
        <taxon>Citrobacter freundii complex</taxon>
    </lineage>
</organism>
<dbReference type="Proteomes" id="UP000003880">
    <property type="component" value="Unassembled WGS sequence"/>
</dbReference>